<reference evidence="2" key="1">
    <citation type="submission" date="2020-01" db="EMBL/GenBank/DDBJ databases">
        <authorList>
            <consortium name="DOE Joint Genome Institute"/>
            <person name="Haridas S."/>
            <person name="Albert R."/>
            <person name="Binder M."/>
            <person name="Bloem J."/>
            <person name="Labutti K."/>
            <person name="Salamov A."/>
            <person name="Andreopoulos B."/>
            <person name="Baker S.E."/>
            <person name="Barry K."/>
            <person name="Bills G."/>
            <person name="Bluhm B.H."/>
            <person name="Cannon C."/>
            <person name="Castanera R."/>
            <person name="Culley D.E."/>
            <person name="Daum C."/>
            <person name="Ezra D."/>
            <person name="Gonzalez J.B."/>
            <person name="Henrissat B."/>
            <person name="Kuo A."/>
            <person name="Liang C."/>
            <person name="Lipzen A."/>
            <person name="Lutzoni F."/>
            <person name="Magnuson J."/>
            <person name="Mondo S."/>
            <person name="Nolan M."/>
            <person name="Ohm R."/>
            <person name="Pangilinan J."/>
            <person name="Park H.-J."/>
            <person name="Ramirez L."/>
            <person name="Alfaro M."/>
            <person name="Sun H."/>
            <person name="Tritt A."/>
            <person name="Yoshinaga Y."/>
            <person name="Zwiers L.-H."/>
            <person name="Turgeon B.G."/>
            <person name="Goodwin S.B."/>
            <person name="Spatafora J.W."/>
            <person name="Crous P.W."/>
            <person name="Grigoriev I.V."/>
        </authorList>
    </citation>
    <scope>NUCLEOTIDE SEQUENCE</scope>
    <source>
        <strain evidence="2">CBS 394.84</strain>
    </source>
</reference>
<keyword evidence="1" id="KW-1133">Transmembrane helix</keyword>
<keyword evidence="1" id="KW-0812">Transmembrane</keyword>
<keyword evidence="3" id="KW-1185">Reference proteome</keyword>
<feature type="transmembrane region" description="Helical" evidence="1">
    <location>
        <begin position="113"/>
        <end position="134"/>
    </location>
</feature>
<dbReference type="GeneID" id="63846424"/>
<accession>A0A9P4GEJ9</accession>
<protein>
    <submittedName>
        <fullName evidence="2">Uncharacterized protein</fullName>
    </submittedName>
</protein>
<dbReference type="RefSeq" id="XP_040786673.1">
    <property type="nucleotide sequence ID" value="XM_040929172.1"/>
</dbReference>
<evidence type="ECO:0000256" key="1">
    <source>
        <dbReference type="SAM" id="Phobius"/>
    </source>
</evidence>
<name>A0A9P4GEJ9_9PLEO</name>
<evidence type="ECO:0000313" key="2">
    <source>
        <dbReference type="EMBL" id="KAF1844110.1"/>
    </source>
</evidence>
<dbReference type="AlphaFoldDB" id="A0A9P4GEJ9"/>
<keyword evidence="1" id="KW-0472">Membrane</keyword>
<sequence>MSLFPIPPRHIFPLFVMTSTTLMSFPAYFNTPYAINTLFGLPQRIANSPHAQSPFILMTARIQAIGIMMWAFYLKGEYHAVDTVMAILGTWVTGVDVWMCIREGVKGKAAFRGIVGGAVGVWGLMGMTAVSMSMSVQKWY</sequence>
<organism evidence="2 3">
    <name type="scientific">Cucurbitaria berberidis CBS 394.84</name>
    <dbReference type="NCBI Taxonomy" id="1168544"/>
    <lineage>
        <taxon>Eukaryota</taxon>
        <taxon>Fungi</taxon>
        <taxon>Dikarya</taxon>
        <taxon>Ascomycota</taxon>
        <taxon>Pezizomycotina</taxon>
        <taxon>Dothideomycetes</taxon>
        <taxon>Pleosporomycetidae</taxon>
        <taxon>Pleosporales</taxon>
        <taxon>Pleosporineae</taxon>
        <taxon>Cucurbitariaceae</taxon>
        <taxon>Cucurbitaria</taxon>
    </lineage>
</organism>
<dbReference type="InterPro" id="IPR025363">
    <property type="entry name" value="DUF4267"/>
</dbReference>
<dbReference type="Pfam" id="PF14087">
    <property type="entry name" value="DUF4267"/>
    <property type="match status" value="1"/>
</dbReference>
<gene>
    <name evidence="2" type="ORF">K460DRAFT_290082</name>
</gene>
<evidence type="ECO:0000313" key="3">
    <source>
        <dbReference type="Proteomes" id="UP000800039"/>
    </source>
</evidence>
<comment type="caution">
    <text evidence="2">The sequence shown here is derived from an EMBL/GenBank/DDBJ whole genome shotgun (WGS) entry which is preliminary data.</text>
</comment>
<proteinExistence type="predicted"/>
<dbReference type="OrthoDB" id="2989864at2759"/>
<feature type="transmembrane region" description="Helical" evidence="1">
    <location>
        <begin position="55"/>
        <end position="74"/>
    </location>
</feature>
<dbReference type="EMBL" id="ML976617">
    <property type="protein sequence ID" value="KAF1844110.1"/>
    <property type="molecule type" value="Genomic_DNA"/>
</dbReference>
<dbReference type="Proteomes" id="UP000800039">
    <property type="component" value="Unassembled WGS sequence"/>
</dbReference>
<feature type="transmembrane region" description="Helical" evidence="1">
    <location>
        <begin position="12"/>
        <end position="35"/>
    </location>
</feature>
<feature type="transmembrane region" description="Helical" evidence="1">
    <location>
        <begin position="80"/>
        <end position="101"/>
    </location>
</feature>